<accession>A0AAE0T523</accession>
<dbReference type="Pfam" id="PF20266">
    <property type="entry name" value="Mab-21_C"/>
    <property type="match status" value="1"/>
</dbReference>
<dbReference type="Proteomes" id="UP001195483">
    <property type="component" value="Unassembled WGS sequence"/>
</dbReference>
<dbReference type="InterPro" id="IPR024810">
    <property type="entry name" value="MAB21L/cGLR"/>
</dbReference>
<evidence type="ECO:0000313" key="3">
    <source>
        <dbReference type="Proteomes" id="UP001195483"/>
    </source>
</evidence>
<dbReference type="PANTHER" id="PTHR10656">
    <property type="entry name" value="CELL FATE DETERMINING PROTEIN MAB21-RELATED"/>
    <property type="match status" value="1"/>
</dbReference>
<dbReference type="AlphaFoldDB" id="A0AAE0T523"/>
<comment type="caution">
    <text evidence="2">The sequence shown here is derived from an EMBL/GenBank/DDBJ whole genome shotgun (WGS) entry which is preliminary data.</text>
</comment>
<evidence type="ECO:0000259" key="1">
    <source>
        <dbReference type="Pfam" id="PF20266"/>
    </source>
</evidence>
<feature type="domain" description="Mab-21-like HhH/H2TH-like" evidence="1">
    <location>
        <begin position="252"/>
        <end position="333"/>
    </location>
</feature>
<protein>
    <recommendedName>
        <fullName evidence="1">Mab-21-like HhH/H2TH-like domain-containing protein</fullName>
    </recommendedName>
</protein>
<dbReference type="EMBL" id="JAEAOA010002358">
    <property type="protein sequence ID" value="KAK3603909.1"/>
    <property type="molecule type" value="Genomic_DNA"/>
</dbReference>
<dbReference type="InterPro" id="IPR046906">
    <property type="entry name" value="Mab-21_HhH/H2TH-like"/>
</dbReference>
<dbReference type="Gene3D" id="1.10.1410.40">
    <property type="match status" value="1"/>
</dbReference>
<reference evidence="2" key="1">
    <citation type="journal article" date="2021" name="Genome Biol. Evol.">
        <title>A High-Quality Reference Genome for a Parasitic Bivalve with Doubly Uniparental Inheritance (Bivalvia: Unionida).</title>
        <authorList>
            <person name="Smith C.H."/>
        </authorList>
    </citation>
    <scope>NUCLEOTIDE SEQUENCE</scope>
    <source>
        <strain evidence="2">CHS0354</strain>
    </source>
</reference>
<organism evidence="2 3">
    <name type="scientific">Potamilus streckersoni</name>
    <dbReference type="NCBI Taxonomy" id="2493646"/>
    <lineage>
        <taxon>Eukaryota</taxon>
        <taxon>Metazoa</taxon>
        <taxon>Spiralia</taxon>
        <taxon>Lophotrochozoa</taxon>
        <taxon>Mollusca</taxon>
        <taxon>Bivalvia</taxon>
        <taxon>Autobranchia</taxon>
        <taxon>Heteroconchia</taxon>
        <taxon>Palaeoheterodonta</taxon>
        <taxon>Unionida</taxon>
        <taxon>Unionoidea</taxon>
        <taxon>Unionidae</taxon>
        <taxon>Ambleminae</taxon>
        <taxon>Lampsilini</taxon>
        <taxon>Potamilus</taxon>
    </lineage>
</organism>
<proteinExistence type="predicted"/>
<dbReference type="PANTHER" id="PTHR10656:SF69">
    <property type="entry name" value="MAB-21-LIKE HHH_H2TH-LIKE DOMAIN-CONTAINING PROTEIN"/>
    <property type="match status" value="1"/>
</dbReference>
<dbReference type="SMART" id="SM01265">
    <property type="entry name" value="Mab-21"/>
    <property type="match status" value="1"/>
</dbReference>
<sequence length="577" mass="66876">MMNIEVPNYYEGVSLRLVRVLDTSGLGEKSRWKRIEMLIQDEELKKYILPFYKVTFHNVGSQAEATTTWGLGSDTDRIFCYDRLTVLQDLHYWEVCPNSYLMITDGTTPPGYIKLQRVYDDVPILVCNLQDDFLMLDTNGRSVLYNESSTFKQNTADEHHGPANRIHGFFGPEDRVVAIISLSWPYPASEWITRPRQHNWPSQETVSIIQQSWILLVPVGQQLSPERHLEWRISFTYGEKILVWQFNSTQYKCYVLLKMIKKYFITSKVGDNVLTSYHCKTCMFYMIESTSANQWQPQNLLTCIELCLRKLYKWAEERNCPNYFIPAENMFLGKVDGPIQTNLLKVLRDLLRQNGNYLTRIPYEEIGWKLTRVCQSPLAHIDFDNQDYDKLMALIVTVLLSIVWQIWFTLLHAGEIDIWVLELTSSSHVRHEVDTILTTFCCSSLGSYLASKYLEEEVTDQEGLNLAREFLLLGSSSDVASGKLKLAAFHLMQNNAIFAENILQNIEQNYTFLVCNVQTEETKNQILLRIVNENLSTTELVRNYSAYPVPYLPSEIHCTPRGLIPEMFRLTGSYQVL</sequence>
<reference evidence="2" key="3">
    <citation type="submission" date="2023-05" db="EMBL/GenBank/DDBJ databases">
        <authorList>
            <person name="Smith C.H."/>
        </authorList>
    </citation>
    <scope>NUCLEOTIDE SEQUENCE</scope>
    <source>
        <strain evidence="2">CHS0354</strain>
        <tissue evidence="2">Mantle</tissue>
    </source>
</reference>
<reference evidence="2" key="2">
    <citation type="journal article" date="2021" name="Genome Biol. Evol.">
        <title>Developing a high-quality reference genome for a parasitic bivalve with doubly uniparental inheritance (Bivalvia: Unionida).</title>
        <authorList>
            <person name="Smith C.H."/>
        </authorList>
    </citation>
    <scope>NUCLEOTIDE SEQUENCE</scope>
    <source>
        <strain evidence="2">CHS0354</strain>
        <tissue evidence="2">Mantle</tissue>
    </source>
</reference>
<evidence type="ECO:0000313" key="2">
    <source>
        <dbReference type="EMBL" id="KAK3603909.1"/>
    </source>
</evidence>
<name>A0AAE0T523_9BIVA</name>
<keyword evidence="3" id="KW-1185">Reference proteome</keyword>
<gene>
    <name evidence="2" type="ORF">CHS0354_042920</name>
</gene>